<protein>
    <submittedName>
        <fullName evidence="2">Uncharacterized protein</fullName>
    </submittedName>
</protein>
<dbReference type="RefSeq" id="WP_378248270.1">
    <property type="nucleotide sequence ID" value="NZ_JBHSKF010000006.1"/>
</dbReference>
<keyword evidence="1" id="KW-0472">Membrane</keyword>
<keyword evidence="1" id="KW-0812">Transmembrane</keyword>
<dbReference type="Proteomes" id="UP001596157">
    <property type="component" value="Unassembled WGS sequence"/>
</dbReference>
<dbReference type="EMBL" id="JBHSKF010000006">
    <property type="protein sequence ID" value="MFC5288420.1"/>
    <property type="molecule type" value="Genomic_DNA"/>
</dbReference>
<gene>
    <name evidence="2" type="ORF">ACFPM7_15265</name>
</gene>
<feature type="transmembrane region" description="Helical" evidence="1">
    <location>
        <begin position="20"/>
        <end position="41"/>
    </location>
</feature>
<proteinExistence type="predicted"/>
<organism evidence="2 3">
    <name type="scientific">Actinokineospora guangxiensis</name>
    <dbReference type="NCBI Taxonomy" id="1490288"/>
    <lineage>
        <taxon>Bacteria</taxon>
        <taxon>Bacillati</taxon>
        <taxon>Actinomycetota</taxon>
        <taxon>Actinomycetes</taxon>
        <taxon>Pseudonocardiales</taxon>
        <taxon>Pseudonocardiaceae</taxon>
        <taxon>Actinokineospora</taxon>
    </lineage>
</organism>
<evidence type="ECO:0000313" key="2">
    <source>
        <dbReference type="EMBL" id="MFC5288420.1"/>
    </source>
</evidence>
<keyword evidence="3" id="KW-1185">Reference proteome</keyword>
<sequence length="160" mass="16807">MPTPYETAIRPTRGTTAGTVLLVLGTALSVTAIGFVAYLVLGDPPVWTWSLLAIAPWGPIALGLGVWLTRRARRTARLRQSGLRAQAEVNAIRSTSSQYGTSPVLRLSLTVGASGTVDVRTAVPVHLVGALRPGSVLPVLVDPQDPGVVEVDWDAAAHVL</sequence>
<name>A0ABW0EQY6_9PSEU</name>
<reference evidence="3" key="1">
    <citation type="journal article" date="2019" name="Int. J. Syst. Evol. Microbiol.">
        <title>The Global Catalogue of Microorganisms (GCM) 10K type strain sequencing project: providing services to taxonomists for standard genome sequencing and annotation.</title>
        <authorList>
            <consortium name="The Broad Institute Genomics Platform"/>
            <consortium name="The Broad Institute Genome Sequencing Center for Infectious Disease"/>
            <person name="Wu L."/>
            <person name="Ma J."/>
        </authorList>
    </citation>
    <scope>NUCLEOTIDE SEQUENCE [LARGE SCALE GENOMIC DNA]</scope>
    <source>
        <strain evidence="3">CCUG 59778</strain>
    </source>
</reference>
<evidence type="ECO:0000313" key="3">
    <source>
        <dbReference type="Proteomes" id="UP001596157"/>
    </source>
</evidence>
<keyword evidence="1" id="KW-1133">Transmembrane helix</keyword>
<evidence type="ECO:0000256" key="1">
    <source>
        <dbReference type="SAM" id="Phobius"/>
    </source>
</evidence>
<comment type="caution">
    <text evidence="2">The sequence shown here is derived from an EMBL/GenBank/DDBJ whole genome shotgun (WGS) entry which is preliminary data.</text>
</comment>
<accession>A0ABW0EQY6</accession>
<feature type="transmembrane region" description="Helical" evidence="1">
    <location>
        <begin position="47"/>
        <end position="69"/>
    </location>
</feature>